<keyword evidence="3" id="KW-0963">Cytoplasm</keyword>
<dbReference type="PANTHER" id="PTHR12442">
    <property type="entry name" value="DYNEIN INTERMEDIATE CHAIN"/>
    <property type="match status" value="1"/>
</dbReference>
<evidence type="ECO:0000256" key="10">
    <source>
        <dbReference type="ARBA" id="ARBA00023212"/>
    </source>
</evidence>
<name>A0ABD3M0P2_9STRA</name>
<dbReference type="GO" id="GO:0005874">
    <property type="term" value="C:microtubule"/>
    <property type="evidence" value="ECO:0007669"/>
    <property type="project" value="UniProtKB-KW"/>
</dbReference>
<feature type="compositionally biased region" description="Basic and acidic residues" evidence="12">
    <location>
        <begin position="531"/>
        <end position="548"/>
    </location>
</feature>
<keyword evidence="5" id="KW-0493">Microtubule</keyword>
<keyword evidence="6" id="KW-0677">Repeat</keyword>
<keyword evidence="4" id="KW-0853">WD repeat</keyword>
<keyword evidence="11" id="KW-0966">Cell projection</keyword>
<protein>
    <submittedName>
        <fullName evidence="13">Uncharacterized protein</fullName>
    </submittedName>
</protein>
<proteinExistence type="inferred from homology"/>
<reference evidence="13 14" key="1">
    <citation type="submission" date="2024-10" db="EMBL/GenBank/DDBJ databases">
        <title>Updated reference genomes for cyclostephanoid diatoms.</title>
        <authorList>
            <person name="Roberts W.R."/>
            <person name="Alverson A.J."/>
        </authorList>
    </citation>
    <scope>NUCLEOTIDE SEQUENCE [LARGE SCALE GENOMIC DNA]</scope>
    <source>
        <strain evidence="13 14">AJA232-27</strain>
    </source>
</reference>
<evidence type="ECO:0000313" key="13">
    <source>
        <dbReference type="EMBL" id="KAL3756311.1"/>
    </source>
</evidence>
<keyword evidence="8" id="KW-0969">Cilium</keyword>
<gene>
    <name evidence="13" type="ORF">ACHAWU_007262</name>
</gene>
<dbReference type="Gene3D" id="2.130.10.10">
    <property type="entry name" value="YVTN repeat-like/Quinoprotein amine dehydrogenase"/>
    <property type="match status" value="2"/>
</dbReference>
<evidence type="ECO:0000256" key="6">
    <source>
        <dbReference type="ARBA" id="ARBA00022737"/>
    </source>
</evidence>
<evidence type="ECO:0000256" key="1">
    <source>
        <dbReference type="ARBA" id="ARBA00004430"/>
    </source>
</evidence>
<organism evidence="13 14">
    <name type="scientific">Discostella pseudostelligera</name>
    <dbReference type="NCBI Taxonomy" id="259834"/>
    <lineage>
        <taxon>Eukaryota</taxon>
        <taxon>Sar</taxon>
        <taxon>Stramenopiles</taxon>
        <taxon>Ochrophyta</taxon>
        <taxon>Bacillariophyta</taxon>
        <taxon>Coscinodiscophyceae</taxon>
        <taxon>Thalassiosirophycidae</taxon>
        <taxon>Stephanodiscales</taxon>
        <taxon>Stephanodiscaceae</taxon>
        <taxon>Discostella</taxon>
    </lineage>
</organism>
<evidence type="ECO:0000256" key="9">
    <source>
        <dbReference type="ARBA" id="ARBA00023175"/>
    </source>
</evidence>
<feature type="compositionally biased region" description="Basic and acidic residues" evidence="12">
    <location>
        <begin position="554"/>
        <end position="564"/>
    </location>
</feature>
<evidence type="ECO:0000256" key="4">
    <source>
        <dbReference type="ARBA" id="ARBA00022574"/>
    </source>
</evidence>
<dbReference type="FunFam" id="2.130.10.10:FF:000924">
    <property type="entry name" value="Dynein intermediate chain 3"/>
    <property type="match status" value="1"/>
</dbReference>
<evidence type="ECO:0000256" key="2">
    <source>
        <dbReference type="ARBA" id="ARBA00011059"/>
    </source>
</evidence>
<comment type="subcellular location">
    <subcellularLocation>
        <location evidence="1">Cytoplasm</location>
        <location evidence="1">Cytoskeleton</location>
        <location evidence="1">Cilium axoneme</location>
    </subcellularLocation>
</comment>
<dbReference type="AlphaFoldDB" id="A0ABD3M0P2"/>
<evidence type="ECO:0000313" key="14">
    <source>
        <dbReference type="Proteomes" id="UP001530293"/>
    </source>
</evidence>
<keyword evidence="14" id="KW-1185">Reference proteome</keyword>
<dbReference type="InterPro" id="IPR001680">
    <property type="entry name" value="WD40_rpt"/>
</dbReference>
<dbReference type="GO" id="GO:0030286">
    <property type="term" value="C:dynein complex"/>
    <property type="evidence" value="ECO:0007669"/>
    <property type="project" value="UniProtKB-KW"/>
</dbReference>
<keyword evidence="7" id="KW-0243">Dynein</keyword>
<evidence type="ECO:0000256" key="11">
    <source>
        <dbReference type="ARBA" id="ARBA00023273"/>
    </source>
</evidence>
<dbReference type="EMBL" id="JALLBG020000312">
    <property type="protein sequence ID" value="KAL3756311.1"/>
    <property type="molecule type" value="Genomic_DNA"/>
</dbReference>
<dbReference type="PANTHER" id="PTHR12442:SF7">
    <property type="entry name" value="DYNEIN AXONEMAL INTERMEDIATE CHAIN 2"/>
    <property type="match status" value="1"/>
</dbReference>
<evidence type="ECO:0000256" key="8">
    <source>
        <dbReference type="ARBA" id="ARBA00023069"/>
    </source>
</evidence>
<keyword evidence="9" id="KW-0505">Motor protein</keyword>
<dbReference type="SMART" id="SM00320">
    <property type="entry name" value="WD40"/>
    <property type="match status" value="4"/>
</dbReference>
<dbReference type="GO" id="GO:0005930">
    <property type="term" value="C:axoneme"/>
    <property type="evidence" value="ECO:0007669"/>
    <property type="project" value="UniProtKB-SubCell"/>
</dbReference>
<sequence>MEVAYEYTKRRSEFGRECKFSNGETQILGSILPTNAYDIDYIQRNPVSTLVDTTPNYSETEVNTERVVMKSTSMHHIEGGWPKDVDFTEQSDVKRFRKKVEKDDDFQYAMKSLVPRVQRCMKQNNTVNIYEEYFEGVEADHCAEPPFAKGLAVFRDPSKVNRTVTSVNWHPEGSSNGKIAVSYSVLTFQDERLGNPDMSASSYIWDITNSNKPVVELVPTSPLCCLRYNPKSSDTLVGGSYNGTISYYDLRKNPTGKCHPSDCSVVEKSHHDPVADIFWISSKTGHQCVSTSTDGQMLWWDTRKLEEPIDSLMLATDVKGGGGMTLGGSSLEYNIEAGPTKFLVGTEQGIVMSLNMRNKKTNNGITVFDTGPGKHLGPIFSIQRNPTHSKYFMTVGDWTARIWTEDLKTPIITTKYHKSYLTGGCWSPTRAGVFYVTRSDGVMDVWDISHTQNEVAYSHKVSDAALSSISIDGTTQGGGKLVAVGDANGTVSMLEVCDSLAVPQLNEKSAVNAMLERETKRERIFEVREREVKRAKAQEEERKRREEKEAEGESNDKDAEAMRQLEEEFFRLTKDDVVSN</sequence>
<evidence type="ECO:0000256" key="3">
    <source>
        <dbReference type="ARBA" id="ARBA00022490"/>
    </source>
</evidence>
<comment type="caution">
    <text evidence="13">The sequence shown here is derived from an EMBL/GenBank/DDBJ whole genome shotgun (WGS) entry which is preliminary data.</text>
</comment>
<dbReference type="InterPro" id="IPR036322">
    <property type="entry name" value="WD40_repeat_dom_sf"/>
</dbReference>
<keyword evidence="10" id="KW-0206">Cytoskeleton</keyword>
<feature type="region of interest" description="Disordered" evidence="12">
    <location>
        <begin position="531"/>
        <end position="564"/>
    </location>
</feature>
<dbReference type="Proteomes" id="UP001530293">
    <property type="component" value="Unassembled WGS sequence"/>
</dbReference>
<evidence type="ECO:0000256" key="12">
    <source>
        <dbReference type="SAM" id="MobiDB-lite"/>
    </source>
</evidence>
<dbReference type="SUPFAM" id="SSF50978">
    <property type="entry name" value="WD40 repeat-like"/>
    <property type="match status" value="1"/>
</dbReference>
<dbReference type="InterPro" id="IPR050687">
    <property type="entry name" value="Dynein_IC"/>
</dbReference>
<comment type="similarity">
    <text evidence="2">Belongs to the dynein intermediate chain family.</text>
</comment>
<evidence type="ECO:0000256" key="7">
    <source>
        <dbReference type="ARBA" id="ARBA00023017"/>
    </source>
</evidence>
<evidence type="ECO:0000256" key="5">
    <source>
        <dbReference type="ARBA" id="ARBA00022701"/>
    </source>
</evidence>
<accession>A0ABD3M0P2</accession>
<dbReference type="InterPro" id="IPR015943">
    <property type="entry name" value="WD40/YVTN_repeat-like_dom_sf"/>
</dbReference>